<feature type="transmembrane region" description="Helical" evidence="6">
    <location>
        <begin position="355"/>
        <end position="374"/>
    </location>
</feature>
<evidence type="ECO:0000256" key="5">
    <source>
        <dbReference type="ARBA" id="ARBA00023136"/>
    </source>
</evidence>
<dbReference type="AlphaFoldDB" id="A0A5M7BDB8"/>
<feature type="transmembrane region" description="Helical" evidence="6">
    <location>
        <begin position="86"/>
        <end position="113"/>
    </location>
</feature>
<feature type="transmembrane region" description="Helical" evidence="6">
    <location>
        <begin position="380"/>
        <end position="402"/>
    </location>
</feature>
<dbReference type="PANTHER" id="PTHR30250:SF11">
    <property type="entry name" value="O-ANTIGEN TRANSPORTER-RELATED"/>
    <property type="match status" value="1"/>
</dbReference>
<reference evidence="7 10" key="1">
    <citation type="journal article" date="2015" name="Int. J. Syst. Evol. Microbiol.">
        <title>Algibacter amylolyticus sp. nov., isolated from intertidal sediment.</title>
        <authorList>
            <person name="Zhang D.C."/>
            <person name="Wu J."/>
            <person name="Neuner K."/>
            <person name="Yao J."/>
            <person name="Margesin R."/>
        </authorList>
    </citation>
    <scope>NUCLEOTIDE SEQUENCE [LARGE SCALE GENOMIC DNA]</scope>
    <source>
        <strain evidence="7 10">RU-4-M-4</strain>
    </source>
</reference>
<dbReference type="GO" id="GO:0005886">
    <property type="term" value="C:plasma membrane"/>
    <property type="evidence" value="ECO:0007669"/>
    <property type="project" value="UniProtKB-SubCell"/>
</dbReference>
<feature type="transmembrane region" description="Helical" evidence="6">
    <location>
        <begin position="290"/>
        <end position="307"/>
    </location>
</feature>
<feature type="transmembrane region" description="Helical" evidence="6">
    <location>
        <begin position="213"/>
        <end position="231"/>
    </location>
</feature>
<evidence type="ECO:0000256" key="4">
    <source>
        <dbReference type="ARBA" id="ARBA00022989"/>
    </source>
</evidence>
<evidence type="ECO:0000256" key="3">
    <source>
        <dbReference type="ARBA" id="ARBA00022692"/>
    </source>
</evidence>
<feature type="transmembrane region" description="Helical" evidence="6">
    <location>
        <begin position="14"/>
        <end position="35"/>
    </location>
</feature>
<feature type="transmembrane region" description="Helical" evidence="6">
    <location>
        <begin position="319"/>
        <end position="343"/>
    </location>
</feature>
<dbReference type="OrthoDB" id="8046861at2"/>
<feature type="transmembrane region" description="Helical" evidence="6">
    <location>
        <begin position="149"/>
        <end position="169"/>
    </location>
</feature>
<keyword evidence="2" id="KW-1003">Cell membrane</keyword>
<comment type="caution">
    <text evidence="7">The sequence shown here is derived from an EMBL/GenBank/DDBJ whole genome shotgun (WGS) entry which is preliminary data.</text>
</comment>
<protein>
    <submittedName>
        <fullName evidence="7">Oligosaccharide flippase family protein</fullName>
    </submittedName>
</protein>
<dbReference type="EMBL" id="VWRS01000001">
    <property type="protein sequence ID" value="KAA5827419.1"/>
    <property type="molecule type" value="Genomic_DNA"/>
</dbReference>
<dbReference type="Proteomes" id="UP000315145">
    <property type="component" value="Unassembled WGS sequence"/>
</dbReference>
<evidence type="ECO:0000313" key="9">
    <source>
        <dbReference type="Proteomes" id="UP000315145"/>
    </source>
</evidence>
<feature type="transmembrane region" description="Helical" evidence="6">
    <location>
        <begin position="47"/>
        <end position="65"/>
    </location>
</feature>
<evidence type="ECO:0000256" key="1">
    <source>
        <dbReference type="ARBA" id="ARBA00004651"/>
    </source>
</evidence>
<dbReference type="Proteomes" id="UP000322315">
    <property type="component" value="Unassembled WGS sequence"/>
</dbReference>
<evidence type="ECO:0000313" key="8">
    <source>
        <dbReference type="EMBL" id="TSJ81664.1"/>
    </source>
</evidence>
<dbReference type="EMBL" id="VMBF01000001">
    <property type="protein sequence ID" value="TSJ81664.1"/>
    <property type="molecule type" value="Genomic_DNA"/>
</dbReference>
<evidence type="ECO:0000313" key="10">
    <source>
        <dbReference type="Proteomes" id="UP000322315"/>
    </source>
</evidence>
<evidence type="ECO:0000256" key="2">
    <source>
        <dbReference type="ARBA" id="ARBA00022475"/>
    </source>
</evidence>
<keyword evidence="5 6" id="KW-0472">Membrane</keyword>
<feature type="transmembrane region" description="Helical" evidence="6">
    <location>
        <begin position="175"/>
        <end position="192"/>
    </location>
</feature>
<comment type="subcellular location">
    <subcellularLocation>
        <location evidence="1">Cell membrane</location>
        <topology evidence="1">Multi-pass membrane protein</topology>
    </subcellularLocation>
</comment>
<dbReference type="Pfam" id="PF01943">
    <property type="entry name" value="Polysacc_synt"/>
    <property type="match status" value="1"/>
</dbReference>
<organism evidence="7 10">
    <name type="scientific">Algibacter amylolyticus</name>
    <dbReference type="NCBI Taxonomy" id="1608400"/>
    <lineage>
        <taxon>Bacteria</taxon>
        <taxon>Pseudomonadati</taxon>
        <taxon>Bacteroidota</taxon>
        <taxon>Flavobacteriia</taxon>
        <taxon>Flavobacteriales</taxon>
        <taxon>Flavobacteriaceae</taxon>
        <taxon>Algibacter</taxon>
    </lineage>
</organism>
<accession>A0A5M7BDB8</accession>
<reference evidence="7" key="3">
    <citation type="submission" date="2019-09" db="EMBL/GenBank/DDBJ databases">
        <authorList>
            <person name="Zhang D.-C."/>
        </authorList>
    </citation>
    <scope>NUCLEOTIDE SEQUENCE</scope>
    <source>
        <strain evidence="7">RU-4-M-4</strain>
    </source>
</reference>
<dbReference type="PANTHER" id="PTHR30250">
    <property type="entry name" value="PST FAMILY PREDICTED COLANIC ACID TRANSPORTER"/>
    <property type="match status" value="1"/>
</dbReference>
<dbReference type="RefSeq" id="WP_144114770.1">
    <property type="nucleotide sequence ID" value="NZ_JACHGE010000001.1"/>
</dbReference>
<feature type="transmembrane region" description="Helical" evidence="6">
    <location>
        <begin position="251"/>
        <end position="270"/>
    </location>
</feature>
<feature type="transmembrane region" description="Helical" evidence="6">
    <location>
        <begin position="119"/>
        <end position="137"/>
    </location>
</feature>
<evidence type="ECO:0000313" key="7">
    <source>
        <dbReference type="EMBL" id="KAA5827419.1"/>
    </source>
</evidence>
<evidence type="ECO:0000256" key="6">
    <source>
        <dbReference type="SAM" id="Phobius"/>
    </source>
</evidence>
<proteinExistence type="predicted"/>
<keyword evidence="3 6" id="KW-0812">Transmembrane</keyword>
<dbReference type="InterPro" id="IPR002797">
    <property type="entry name" value="Polysacc_synth"/>
</dbReference>
<name>A0A5M7BDB8_9FLAO</name>
<keyword evidence="9" id="KW-1185">Reference proteome</keyword>
<keyword evidence="4 6" id="KW-1133">Transmembrane helix</keyword>
<gene>
    <name evidence="7" type="ORF">F2B50_00815</name>
    <name evidence="8" type="ORF">FPF71_00815</name>
</gene>
<dbReference type="InterPro" id="IPR050833">
    <property type="entry name" value="Poly_Biosynth_Transport"/>
</dbReference>
<sequence>MGKLKNILLEKKGYFFYVLGEGLSKGIVFLLLGFYTNIFDKNDFGKLSLFWISVPLLSIFLDLSQRSYVKHVSIHSKNEALKLIDIVKYFSTMLLAILLLSFVIKGYFGVYIIDEKGDYYLLLCAFLYSIIELHLFFYQLQGEVRKYNIIFVLKNTLPYILSAIIILLYSNSIYAFMNVQLILYIGLVIWLSRGFSSFKKLKHEGLTILKASLKFSLPFIPSLFSALALGVSDRYIIKYFYSDVELAEYTVAYTVSSIFMAFYLATNKMFQKTVLENLKLKKFDLNFKLTKKYIFVILILGIFISLIKKYMVLIMSNESYLVILDIIPTIILGMFFYFLYSIVANIPFFFKDTKIMVIPAIFAAILNLVLNFILVPKYGYKIAALTTTISYAVEFLVMYLLCLKKYKIDVVFNIKFNRPVNLRKK</sequence>
<reference evidence="8 9" key="2">
    <citation type="submission" date="2019-07" db="EMBL/GenBank/DDBJ databases">
        <title>Algibacter marinivivus sp. nov., isolated from the surface of a marine red alga.</title>
        <authorList>
            <person name="Zhong X."/>
            <person name="Xu W."/>
            <person name="Zhang Y."/>
            <person name="Zhang Q."/>
            <person name="Du Z."/>
        </authorList>
    </citation>
    <scope>NUCLEOTIDE SEQUENCE [LARGE SCALE GENOMIC DNA]</scope>
    <source>
        <strain evidence="8 9">RU-4-M-4</strain>
    </source>
</reference>